<dbReference type="NCBIfam" id="TIGR02095">
    <property type="entry name" value="glgA"/>
    <property type="match status" value="1"/>
</dbReference>
<evidence type="ECO:0000256" key="2">
    <source>
        <dbReference type="ARBA" id="ARBA00002764"/>
    </source>
</evidence>
<dbReference type="InterPro" id="IPR011835">
    <property type="entry name" value="GS/SS"/>
</dbReference>
<evidence type="ECO:0000256" key="10">
    <source>
        <dbReference type="ARBA" id="ARBA00031722"/>
    </source>
</evidence>
<dbReference type="HOGENOM" id="CLU_009583_18_4_6"/>
<evidence type="ECO:0000259" key="13">
    <source>
        <dbReference type="Pfam" id="PF08323"/>
    </source>
</evidence>
<keyword evidence="15" id="KW-1185">Reference proteome</keyword>
<evidence type="ECO:0000256" key="5">
    <source>
        <dbReference type="ARBA" id="ARBA00012588"/>
    </source>
</evidence>
<dbReference type="GO" id="GO:0004373">
    <property type="term" value="F:alpha-1,4-glucan glucosyltransferase (UDP-glucose donor) activity"/>
    <property type="evidence" value="ECO:0007669"/>
    <property type="project" value="InterPro"/>
</dbReference>
<gene>
    <name evidence="11 14" type="primary">glgA</name>
    <name evidence="14" type="ORF">PROVRUST_06362</name>
</gene>
<evidence type="ECO:0000259" key="12">
    <source>
        <dbReference type="Pfam" id="PF00534"/>
    </source>
</evidence>
<protein>
    <recommendedName>
        <fullName evidence="6 11">Glycogen synthase</fullName>
        <ecNumber evidence="5 11">2.4.1.21</ecNumber>
    </recommendedName>
    <alternativeName>
        <fullName evidence="10 11">Starch [bacterial glycogen] synthase</fullName>
    </alternativeName>
</protein>
<dbReference type="Pfam" id="PF08323">
    <property type="entry name" value="Glyco_transf_5"/>
    <property type="match status" value="1"/>
</dbReference>
<organism evidence="14 15">
    <name type="scientific">Providencia rustigianii DSM 4541</name>
    <dbReference type="NCBI Taxonomy" id="500637"/>
    <lineage>
        <taxon>Bacteria</taxon>
        <taxon>Pseudomonadati</taxon>
        <taxon>Pseudomonadota</taxon>
        <taxon>Gammaproteobacteria</taxon>
        <taxon>Enterobacterales</taxon>
        <taxon>Morganellaceae</taxon>
        <taxon>Providencia</taxon>
    </lineage>
</organism>
<sequence length="489" mass="54513">MERIMRILHACSELFPLLKTGGLADVLGALPQAQIAEGADVRLVLPGFPALLDAIQHTLVGQVFDTFAGQVALRFGTCDGVGIYLIDAPHLYQRAGSPYHNDELHDYADNYLRFALLGWIACELACGLDPQWRAEIVHAHDWHAGLTAAYLAARGYPAPCVFTVHNLAYQGLFSPKHFSVLQLPRAFFSPEGLEFYGQISYLKAGLFYANKITFVSPTYAKEVTTPEYGNGLADLLKQRQSQHRLVGILNGVDYQIWEPQIDPLIPHNYARQNMLGKGICKMTHQRESGLSVTDKVPLFVVISRLSTQKGLDLLLEVVPELLRQGGQLSVLGSGDHDLQAAFELLALHHPKQVSVVIGYDEPHAHKLIAAADVIVVPSRYEPCGLTQLYGLKYGALPLVRHTGGLADTVCDCSLENLADRSATGFVFHDYHGYRSQHGKTTELNDAVRRVFALWNEPTRWKRVRRQGMKMDFSWQISAKKYLDLYQNLL</sequence>
<evidence type="ECO:0000313" key="15">
    <source>
        <dbReference type="Proteomes" id="UP000005512"/>
    </source>
</evidence>
<dbReference type="CDD" id="cd03791">
    <property type="entry name" value="GT5_Glycogen_synthase_DULL1-like"/>
    <property type="match status" value="1"/>
</dbReference>
<evidence type="ECO:0000256" key="4">
    <source>
        <dbReference type="ARBA" id="ARBA00010281"/>
    </source>
</evidence>
<dbReference type="EC" id="2.4.1.21" evidence="5 11"/>
<evidence type="ECO:0000256" key="3">
    <source>
        <dbReference type="ARBA" id="ARBA00004964"/>
    </source>
</evidence>
<dbReference type="SUPFAM" id="SSF53756">
    <property type="entry name" value="UDP-Glycosyltransferase/glycogen phosphorylase"/>
    <property type="match status" value="1"/>
</dbReference>
<dbReference type="GO" id="GO:0009011">
    <property type="term" value="F:alpha-1,4-glucan glucosyltransferase (ADP-glucose donor) activity"/>
    <property type="evidence" value="ECO:0007669"/>
    <property type="project" value="UniProtKB-UniRule"/>
</dbReference>
<dbReference type="HAMAP" id="MF_00484">
    <property type="entry name" value="Glycogen_synth"/>
    <property type="match status" value="1"/>
</dbReference>
<feature type="domain" description="Starch synthase catalytic" evidence="13">
    <location>
        <begin position="6"/>
        <end position="237"/>
    </location>
</feature>
<comment type="catalytic activity">
    <reaction evidence="1 11">
        <text>[(1-&gt;4)-alpha-D-glucosyl](n) + ADP-alpha-D-glucose = [(1-&gt;4)-alpha-D-glucosyl](n+1) + ADP + H(+)</text>
        <dbReference type="Rhea" id="RHEA:18189"/>
        <dbReference type="Rhea" id="RHEA-COMP:9584"/>
        <dbReference type="Rhea" id="RHEA-COMP:9587"/>
        <dbReference type="ChEBI" id="CHEBI:15378"/>
        <dbReference type="ChEBI" id="CHEBI:15444"/>
        <dbReference type="ChEBI" id="CHEBI:57498"/>
        <dbReference type="ChEBI" id="CHEBI:456216"/>
        <dbReference type="EC" id="2.4.1.21"/>
    </reaction>
</comment>
<dbReference type="AlphaFoldDB" id="D1P2D8"/>
<name>D1P2D8_9GAMM</name>
<comment type="pathway">
    <text evidence="3 11">Glycan biosynthesis; glycogen biosynthesis.</text>
</comment>
<dbReference type="Gene3D" id="3.40.50.2000">
    <property type="entry name" value="Glycogen Phosphorylase B"/>
    <property type="match status" value="2"/>
</dbReference>
<keyword evidence="8 11" id="KW-0808">Transferase</keyword>
<dbReference type="PANTHER" id="PTHR45825">
    <property type="entry name" value="GRANULE-BOUND STARCH SYNTHASE 1, CHLOROPLASTIC/AMYLOPLASTIC"/>
    <property type="match status" value="1"/>
</dbReference>
<dbReference type="EMBL" id="ABXV02000023">
    <property type="protein sequence ID" value="EFB72293.1"/>
    <property type="molecule type" value="Genomic_DNA"/>
</dbReference>
<dbReference type="NCBIfam" id="NF001899">
    <property type="entry name" value="PRK00654.1-2"/>
    <property type="match status" value="1"/>
</dbReference>
<evidence type="ECO:0000313" key="14">
    <source>
        <dbReference type="EMBL" id="EFB72293.1"/>
    </source>
</evidence>
<feature type="domain" description="Glycosyl transferase family 1" evidence="12">
    <location>
        <begin position="294"/>
        <end position="426"/>
    </location>
</feature>
<dbReference type="GO" id="GO:0005829">
    <property type="term" value="C:cytosol"/>
    <property type="evidence" value="ECO:0007669"/>
    <property type="project" value="TreeGrafter"/>
</dbReference>
<dbReference type="GO" id="GO:0005978">
    <property type="term" value="P:glycogen biosynthetic process"/>
    <property type="evidence" value="ECO:0007669"/>
    <property type="project" value="UniProtKB-UniRule"/>
</dbReference>
<evidence type="ECO:0000256" key="7">
    <source>
        <dbReference type="ARBA" id="ARBA00022676"/>
    </source>
</evidence>
<evidence type="ECO:0000256" key="1">
    <source>
        <dbReference type="ARBA" id="ARBA00001478"/>
    </source>
</evidence>
<dbReference type="Pfam" id="PF00534">
    <property type="entry name" value="Glycos_transf_1"/>
    <property type="match status" value="1"/>
</dbReference>
<dbReference type="InterPro" id="IPR001296">
    <property type="entry name" value="Glyco_trans_1"/>
</dbReference>
<keyword evidence="9 11" id="KW-0320">Glycogen biosynthesis</keyword>
<accession>D1P2D8</accession>
<comment type="similarity">
    <text evidence="4 11">Belongs to the glycosyltransferase 1 family. Bacterial/plant glycogen synthase subfamily.</text>
</comment>
<feature type="binding site" evidence="11">
    <location>
        <position position="19"/>
    </location>
    <ligand>
        <name>ADP-alpha-D-glucose</name>
        <dbReference type="ChEBI" id="CHEBI:57498"/>
    </ligand>
</feature>
<comment type="function">
    <text evidence="2 11">Synthesizes alpha-1,4-glucan chains using ADP-glucose.</text>
</comment>
<dbReference type="STRING" id="500637.PROVRUST_06362"/>
<evidence type="ECO:0000256" key="9">
    <source>
        <dbReference type="ARBA" id="ARBA00023056"/>
    </source>
</evidence>
<evidence type="ECO:0000256" key="11">
    <source>
        <dbReference type="HAMAP-Rule" id="MF_00484"/>
    </source>
</evidence>
<dbReference type="Proteomes" id="UP000005512">
    <property type="component" value="Unassembled WGS sequence"/>
</dbReference>
<keyword evidence="7 11" id="KW-0328">Glycosyltransferase</keyword>
<dbReference type="UniPathway" id="UPA00164"/>
<comment type="caution">
    <text evidence="14">The sequence shown here is derived from an EMBL/GenBank/DDBJ whole genome shotgun (WGS) entry which is preliminary data.</text>
</comment>
<dbReference type="eggNOG" id="COG0297">
    <property type="taxonomic scope" value="Bacteria"/>
</dbReference>
<reference evidence="14" key="1">
    <citation type="submission" date="2009-12" db="EMBL/GenBank/DDBJ databases">
        <authorList>
            <person name="Weinstock G."/>
            <person name="Sodergren E."/>
            <person name="Clifton S."/>
            <person name="Fulton L."/>
            <person name="Fulton B."/>
            <person name="Courtney L."/>
            <person name="Fronick C."/>
            <person name="Harrison M."/>
            <person name="Strong C."/>
            <person name="Farmer C."/>
            <person name="Delahaunty K."/>
            <person name="Markovic C."/>
            <person name="Hall O."/>
            <person name="Minx P."/>
            <person name="Tomlinson C."/>
            <person name="Mitreva M."/>
            <person name="Nelson J."/>
            <person name="Hou S."/>
            <person name="Wollam A."/>
            <person name="Pepin K.H."/>
            <person name="Johnson M."/>
            <person name="Bhonagiri V."/>
            <person name="Nash W.E."/>
            <person name="Warren W."/>
            <person name="Chinwalla A."/>
            <person name="Mardis E.R."/>
            <person name="Wilson R.K."/>
        </authorList>
    </citation>
    <scope>NUCLEOTIDE SEQUENCE [LARGE SCALE GENOMIC DNA]</scope>
    <source>
        <strain evidence="14">DSM 4541</strain>
    </source>
</reference>
<dbReference type="PANTHER" id="PTHR45825:SF11">
    <property type="entry name" value="ALPHA AMYLASE DOMAIN-CONTAINING PROTEIN"/>
    <property type="match status" value="1"/>
</dbReference>
<proteinExistence type="inferred from homology"/>
<dbReference type="FunFam" id="3.40.50.2000:FF:000011">
    <property type="entry name" value="Glycogen synthase"/>
    <property type="match status" value="1"/>
</dbReference>
<evidence type="ECO:0000256" key="8">
    <source>
        <dbReference type="ARBA" id="ARBA00022679"/>
    </source>
</evidence>
<dbReference type="InterPro" id="IPR013534">
    <property type="entry name" value="Starch_synth_cat_dom"/>
</dbReference>
<evidence type="ECO:0000256" key="6">
    <source>
        <dbReference type="ARBA" id="ARBA00019935"/>
    </source>
</evidence>